<dbReference type="Proteomes" id="UP000008792">
    <property type="component" value="Unassembled WGS sequence"/>
</dbReference>
<feature type="chain" id="PRO_5006457376" evidence="1">
    <location>
        <begin position="26"/>
        <end position="108"/>
    </location>
</feature>
<accession>B4LR41</accession>
<evidence type="ECO:0000256" key="1">
    <source>
        <dbReference type="SAM" id="SignalP"/>
    </source>
</evidence>
<evidence type="ECO:0000313" key="3">
    <source>
        <dbReference type="Proteomes" id="UP000008792"/>
    </source>
</evidence>
<protein>
    <submittedName>
        <fullName evidence="2">Uncharacterized protein</fullName>
    </submittedName>
</protein>
<keyword evidence="3" id="KW-1185">Reference proteome</keyword>
<dbReference type="eggNOG" id="ENOG502T9H1">
    <property type="taxonomic scope" value="Eukaryota"/>
</dbReference>
<dbReference type="EMBL" id="CH940649">
    <property type="protein sequence ID" value="EDW63505.2"/>
    <property type="molecule type" value="Genomic_DNA"/>
</dbReference>
<dbReference type="HOGENOM" id="CLU_120648_0_0_1"/>
<keyword evidence="1" id="KW-0732">Signal</keyword>
<reference evidence="2 3" key="1">
    <citation type="journal article" date="2007" name="Nature">
        <title>Evolution of genes and genomes on the Drosophila phylogeny.</title>
        <authorList>
            <consortium name="Drosophila 12 Genomes Consortium"/>
            <person name="Clark A.G."/>
            <person name="Eisen M.B."/>
            <person name="Smith D.R."/>
            <person name="Bergman C.M."/>
            <person name="Oliver B."/>
            <person name="Markow T.A."/>
            <person name="Kaufman T.C."/>
            <person name="Kellis M."/>
            <person name="Gelbart W."/>
            <person name="Iyer V.N."/>
            <person name="Pollard D.A."/>
            <person name="Sackton T.B."/>
            <person name="Larracuente A.M."/>
            <person name="Singh N.D."/>
            <person name="Abad J.P."/>
            <person name="Abt D.N."/>
            <person name="Adryan B."/>
            <person name="Aguade M."/>
            <person name="Akashi H."/>
            <person name="Anderson W.W."/>
            <person name="Aquadro C.F."/>
            <person name="Ardell D.H."/>
            <person name="Arguello R."/>
            <person name="Artieri C.G."/>
            <person name="Barbash D.A."/>
            <person name="Barker D."/>
            <person name="Barsanti P."/>
            <person name="Batterham P."/>
            <person name="Batzoglou S."/>
            <person name="Begun D."/>
            <person name="Bhutkar A."/>
            <person name="Blanco E."/>
            <person name="Bosak S.A."/>
            <person name="Bradley R.K."/>
            <person name="Brand A.D."/>
            <person name="Brent M.R."/>
            <person name="Brooks A.N."/>
            <person name="Brown R.H."/>
            <person name="Butlin R.K."/>
            <person name="Caggese C."/>
            <person name="Calvi B.R."/>
            <person name="Bernardo de Carvalho A."/>
            <person name="Caspi A."/>
            <person name="Castrezana S."/>
            <person name="Celniker S.E."/>
            <person name="Chang J.L."/>
            <person name="Chapple C."/>
            <person name="Chatterji S."/>
            <person name="Chinwalla A."/>
            <person name="Civetta A."/>
            <person name="Clifton S.W."/>
            <person name="Comeron J.M."/>
            <person name="Costello J.C."/>
            <person name="Coyne J.A."/>
            <person name="Daub J."/>
            <person name="David R.G."/>
            <person name="Delcher A.L."/>
            <person name="Delehaunty K."/>
            <person name="Do C.B."/>
            <person name="Ebling H."/>
            <person name="Edwards K."/>
            <person name="Eickbush T."/>
            <person name="Evans J.D."/>
            <person name="Filipski A."/>
            <person name="Findeiss S."/>
            <person name="Freyhult E."/>
            <person name="Fulton L."/>
            <person name="Fulton R."/>
            <person name="Garcia A.C."/>
            <person name="Gardiner A."/>
            <person name="Garfield D.A."/>
            <person name="Garvin B.E."/>
            <person name="Gibson G."/>
            <person name="Gilbert D."/>
            <person name="Gnerre S."/>
            <person name="Godfrey J."/>
            <person name="Good R."/>
            <person name="Gotea V."/>
            <person name="Gravely B."/>
            <person name="Greenberg A.J."/>
            <person name="Griffiths-Jones S."/>
            <person name="Gross S."/>
            <person name="Guigo R."/>
            <person name="Gustafson E.A."/>
            <person name="Haerty W."/>
            <person name="Hahn M.W."/>
            <person name="Halligan D.L."/>
            <person name="Halpern A.L."/>
            <person name="Halter G.M."/>
            <person name="Han M.V."/>
            <person name="Heger A."/>
            <person name="Hillier L."/>
            <person name="Hinrichs A.S."/>
            <person name="Holmes I."/>
            <person name="Hoskins R.A."/>
            <person name="Hubisz M.J."/>
            <person name="Hultmark D."/>
            <person name="Huntley M.A."/>
            <person name="Jaffe D.B."/>
            <person name="Jagadeeshan S."/>
            <person name="Jeck W.R."/>
            <person name="Johnson J."/>
            <person name="Jones C.D."/>
            <person name="Jordan W.C."/>
            <person name="Karpen G.H."/>
            <person name="Kataoka E."/>
            <person name="Keightley P.D."/>
            <person name="Kheradpour P."/>
            <person name="Kirkness E.F."/>
            <person name="Koerich L.B."/>
            <person name="Kristiansen K."/>
            <person name="Kudrna D."/>
            <person name="Kulathinal R.J."/>
            <person name="Kumar S."/>
            <person name="Kwok R."/>
            <person name="Lander E."/>
            <person name="Langley C.H."/>
            <person name="Lapoint R."/>
            <person name="Lazzaro B.P."/>
            <person name="Lee S.J."/>
            <person name="Levesque L."/>
            <person name="Li R."/>
            <person name="Lin C.F."/>
            <person name="Lin M.F."/>
            <person name="Lindblad-Toh K."/>
            <person name="Llopart A."/>
            <person name="Long M."/>
            <person name="Low L."/>
            <person name="Lozovsky E."/>
            <person name="Lu J."/>
            <person name="Luo M."/>
            <person name="Machado C.A."/>
            <person name="Makalowski W."/>
            <person name="Marzo M."/>
            <person name="Matsuda M."/>
            <person name="Matzkin L."/>
            <person name="McAllister B."/>
            <person name="McBride C.S."/>
            <person name="McKernan B."/>
            <person name="McKernan K."/>
            <person name="Mendez-Lago M."/>
            <person name="Minx P."/>
            <person name="Mollenhauer M.U."/>
            <person name="Montooth K."/>
            <person name="Mount S.M."/>
            <person name="Mu X."/>
            <person name="Myers E."/>
            <person name="Negre B."/>
            <person name="Newfeld S."/>
            <person name="Nielsen R."/>
            <person name="Noor M.A."/>
            <person name="O'Grady P."/>
            <person name="Pachter L."/>
            <person name="Papaceit M."/>
            <person name="Parisi M.J."/>
            <person name="Parisi M."/>
            <person name="Parts L."/>
            <person name="Pedersen J.S."/>
            <person name="Pesole G."/>
            <person name="Phillippy A.M."/>
            <person name="Ponting C.P."/>
            <person name="Pop M."/>
            <person name="Porcelli D."/>
            <person name="Powell J.R."/>
            <person name="Prohaska S."/>
            <person name="Pruitt K."/>
            <person name="Puig M."/>
            <person name="Quesneville H."/>
            <person name="Ram K.R."/>
            <person name="Rand D."/>
            <person name="Rasmussen M.D."/>
            <person name="Reed L.K."/>
            <person name="Reenan R."/>
            <person name="Reily A."/>
            <person name="Remington K.A."/>
            <person name="Rieger T.T."/>
            <person name="Ritchie M.G."/>
            <person name="Robin C."/>
            <person name="Rogers Y.H."/>
            <person name="Rohde C."/>
            <person name="Rozas J."/>
            <person name="Rubenfield M.J."/>
            <person name="Ruiz A."/>
            <person name="Russo S."/>
            <person name="Salzberg S.L."/>
            <person name="Sanchez-Gracia A."/>
            <person name="Saranga D.J."/>
            <person name="Sato H."/>
            <person name="Schaeffer S.W."/>
            <person name="Schatz M.C."/>
            <person name="Schlenke T."/>
            <person name="Schwartz R."/>
            <person name="Segarra C."/>
            <person name="Singh R.S."/>
            <person name="Sirot L."/>
            <person name="Sirota M."/>
            <person name="Sisneros N.B."/>
            <person name="Smith C.D."/>
            <person name="Smith T.F."/>
            <person name="Spieth J."/>
            <person name="Stage D.E."/>
            <person name="Stark A."/>
            <person name="Stephan W."/>
            <person name="Strausberg R.L."/>
            <person name="Strempel S."/>
            <person name="Sturgill D."/>
            <person name="Sutton G."/>
            <person name="Sutton G.G."/>
            <person name="Tao W."/>
            <person name="Teichmann S."/>
            <person name="Tobari Y.N."/>
            <person name="Tomimura Y."/>
            <person name="Tsolas J.M."/>
            <person name="Valente V.L."/>
            <person name="Venter E."/>
            <person name="Venter J.C."/>
            <person name="Vicario S."/>
            <person name="Vieira F.G."/>
            <person name="Vilella A.J."/>
            <person name="Villasante A."/>
            <person name="Walenz B."/>
            <person name="Wang J."/>
            <person name="Wasserman M."/>
            <person name="Watts T."/>
            <person name="Wilson D."/>
            <person name="Wilson R.K."/>
            <person name="Wing R.A."/>
            <person name="Wolfner M.F."/>
            <person name="Wong A."/>
            <person name="Wong G.K."/>
            <person name="Wu C.I."/>
            <person name="Wu G."/>
            <person name="Yamamoto D."/>
            <person name="Yang H.P."/>
            <person name="Yang S.P."/>
            <person name="Yorke J.A."/>
            <person name="Yoshida K."/>
            <person name="Zdobnov E."/>
            <person name="Zhang P."/>
            <person name="Zhang Y."/>
            <person name="Zimin A.V."/>
            <person name="Baldwin J."/>
            <person name="Abdouelleil A."/>
            <person name="Abdulkadir J."/>
            <person name="Abebe A."/>
            <person name="Abera B."/>
            <person name="Abreu J."/>
            <person name="Acer S.C."/>
            <person name="Aftuck L."/>
            <person name="Alexander A."/>
            <person name="An P."/>
            <person name="Anderson E."/>
            <person name="Anderson S."/>
            <person name="Arachi H."/>
            <person name="Azer M."/>
            <person name="Bachantsang P."/>
            <person name="Barry A."/>
            <person name="Bayul T."/>
            <person name="Berlin A."/>
            <person name="Bessette D."/>
            <person name="Bloom T."/>
            <person name="Blye J."/>
            <person name="Boguslavskiy L."/>
            <person name="Bonnet C."/>
            <person name="Boukhgalter B."/>
            <person name="Bourzgui I."/>
            <person name="Brown A."/>
            <person name="Cahill P."/>
            <person name="Channer S."/>
            <person name="Cheshatsang Y."/>
            <person name="Chuda L."/>
            <person name="Citroen M."/>
            <person name="Collymore A."/>
            <person name="Cooke P."/>
            <person name="Costello M."/>
            <person name="D'Aco K."/>
            <person name="Daza R."/>
            <person name="De Haan G."/>
            <person name="DeGray S."/>
            <person name="DeMaso C."/>
            <person name="Dhargay N."/>
            <person name="Dooley K."/>
            <person name="Dooley E."/>
            <person name="Doricent M."/>
            <person name="Dorje P."/>
            <person name="Dorjee K."/>
            <person name="Dupes A."/>
            <person name="Elong R."/>
            <person name="Falk J."/>
            <person name="Farina A."/>
            <person name="Faro S."/>
            <person name="Ferguson D."/>
            <person name="Fisher S."/>
            <person name="Foley C.D."/>
            <person name="Franke A."/>
            <person name="Friedrich D."/>
            <person name="Gadbois L."/>
            <person name="Gearin G."/>
            <person name="Gearin C.R."/>
            <person name="Giannoukos G."/>
            <person name="Goode T."/>
            <person name="Graham J."/>
            <person name="Grandbois E."/>
            <person name="Grewal S."/>
            <person name="Gyaltsen K."/>
            <person name="Hafez N."/>
            <person name="Hagos B."/>
            <person name="Hall J."/>
            <person name="Henson C."/>
            <person name="Hollinger A."/>
            <person name="Honan T."/>
            <person name="Huard M.D."/>
            <person name="Hughes L."/>
            <person name="Hurhula B."/>
            <person name="Husby M.E."/>
            <person name="Kamat A."/>
            <person name="Kanga B."/>
            <person name="Kashin S."/>
            <person name="Khazanovich D."/>
            <person name="Kisner P."/>
            <person name="Lance K."/>
            <person name="Lara M."/>
            <person name="Lee W."/>
            <person name="Lennon N."/>
            <person name="Letendre F."/>
            <person name="LeVine R."/>
            <person name="Lipovsky A."/>
            <person name="Liu X."/>
            <person name="Liu J."/>
            <person name="Liu S."/>
            <person name="Lokyitsang T."/>
            <person name="Lokyitsang Y."/>
            <person name="Lubonja R."/>
            <person name="Lui A."/>
            <person name="MacDonald P."/>
            <person name="Magnisalis V."/>
            <person name="Maru K."/>
            <person name="Matthews C."/>
            <person name="McCusker W."/>
            <person name="McDonough S."/>
            <person name="Mehta T."/>
            <person name="Meldrim J."/>
            <person name="Meneus L."/>
            <person name="Mihai O."/>
            <person name="Mihalev A."/>
            <person name="Mihova T."/>
            <person name="Mittelman R."/>
            <person name="Mlenga V."/>
            <person name="Montmayeur A."/>
            <person name="Mulrain L."/>
            <person name="Navidi A."/>
            <person name="Naylor J."/>
            <person name="Negash T."/>
            <person name="Nguyen T."/>
            <person name="Nguyen N."/>
            <person name="Nicol R."/>
            <person name="Norbu C."/>
            <person name="Norbu N."/>
            <person name="Novod N."/>
            <person name="O'Neill B."/>
            <person name="Osman S."/>
            <person name="Markiewicz E."/>
            <person name="Oyono O.L."/>
            <person name="Patti C."/>
            <person name="Phunkhang P."/>
            <person name="Pierre F."/>
            <person name="Priest M."/>
            <person name="Raghuraman S."/>
            <person name="Rege F."/>
            <person name="Reyes R."/>
            <person name="Rise C."/>
            <person name="Rogov P."/>
            <person name="Ross K."/>
            <person name="Ryan E."/>
            <person name="Settipalli S."/>
            <person name="Shea T."/>
            <person name="Sherpa N."/>
            <person name="Shi L."/>
            <person name="Shih D."/>
            <person name="Sparrow T."/>
            <person name="Spaulding J."/>
            <person name="Stalker J."/>
            <person name="Stange-Thomann N."/>
            <person name="Stavropoulos S."/>
            <person name="Stone C."/>
            <person name="Strader C."/>
            <person name="Tesfaye S."/>
            <person name="Thomson T."/>
            <person name="Thoulutsang Y."/>
            <person name="Thoulutsang D."/>
            <person name="Topham K."/>
            <person name="Topping I."/>
            <person name="Tsamla T."/>
            <person name="Vassiliev H."/>
            <person name="Vo A."/>
            <person name="Wangchuk T."/>
            <person name="Wangdi T."/>
            <person name="Weiand M."/>
            <person name="Wilkinson J."/>
            <person name="Wilson A."/>
            <person name="Yadav S."/>
            <person name="Young G."/>
            <person name="Yu Q."/>
            <person name="Zembek L."/>
            <person name="Zhong D."/>
            <person name="Zimmer A."/>
            <person name="Zwirko Z."/>
            <person name="Jaffe D.B."/>
            <person name="Alvarez P."/>
            <person name="Brockman W."/>
            <person name="Butler J."/>
            <person name="Chin C."/>
            <person name="Gnerre S."/>
            <person name="Grabherr M."/>
            <person name="Kleber M."/>
            <person name="Mauceli E."/>
            <person name="MacCallum I."/>
        </authorList>
    </citation>
    <scope>NUCLEOTIDE SEQUENCE [LARGE SCALE GENOMIC DNA]</scope>
    <source>
        <strain evidence="3">Tucson 15010-1051.87</strain>
    </source>
</reference>
<feature type="signal peptide" evidence="1">
    <location>
        <begin position="1"/>
        <end position="25"/>
    </location>
</feature>
<proteinExistence type="predicted"/>
<dbReference type="InParanoid" id="B4LR41"/>
<gene>
    <name evidence="2" type="primary">Dvir\GJ15355</name>
    <name evidence="2" type="ORF">Dvir_GJ15355</name>
</gene>
<sequence>MTNQTIILSCALLAILVAYLPLGEAVTCAADPTDANCVDCTLTANANNADCLSTVADTTTVAATTTVSATTIVADSTTVADTTTVASSTDATTRRENVLNVFRLKFKP</sequence>
<organism evidence="2 3">
    <name type="scientific">Drosophila virilis</name>
    <name type="common">Fruit fly</name>
    <dbReference type="NCBI Taxonomy" id="7244"/>
    <lineage>
        <taxon>Eukaryota</taxon>
        <taxon>Metazoa</taxon>
        <taxon>Ecdysozoa</taxon>
        <taxon>Arthropoda</taxon>
        <taxon>Hexapoda</taxon>
        <taxon>Insecta</taxon>
        <taxon>Pterygota</taxon>
        <taxon>Neoptera</taxon>
        <taxon>Endopterygota</taxon>
        <taxon>Diptera</taxon>
        <taxon>Brachycera</taxon>
        <taxon>Muscomorpha</taxon>
        <taxon>Ephydroidea</taxon>
        <taxon>Drosophilidae</taxon>
        <taxon>Drosophila</taxon>
    </lineage>
</organism>
<name>B4LR41_DROVI</name>
<dbReference type="OrthoDB" id="7872698at2759"/>
<dbReference type="AlphaFoldDB" id="B4LR41"/>
<evidence type="ECO:0000313" key="2">
    <source>
        <dbReference type="EMBL" id="EDW63505.2"/>
    </source>
</evidence>